<name>A0A0F9E2Q0_9ZZZZ</name>
<dbReference type="EMBL" id="LAZR01029156">
    <property type="protein sequence ID" value="KKL60406.1"/>
    <property type="molecule type" value="Genomic_DNA"/>
</dbReference>
<reference evidence="1" key="1">
    <citation type="journal article" date="2015" name="Nature">
        <title>Complex archaea that bridge the gap between prokaryotes and eukaryotes.</title>
        <authorList>
            <person name="Spang A."/>
            <person name="Saw J.H."/>
            <person name="Jorgensen S.L."/>
            <person name="Zaremba-Niedzwiedzka K."/>
            <person name="Martijn J."/>
            <person name="Lind A.E."/>
            <person name="van Eijk R."/>
            <person name="Schleper C."/>
            <person name="Guy L."/>
            <person name="Ettema T.J."/>
        </authorList>
    </citation>
    <scope>NUCLEOTIDE SEQUENCE</scope>
</reference>
<evidence type="ECO:0000313" key="1">
    <source>
        <dbReference type="EMBL" id="KKL60406.1"/>
    </source>
</evidence>
<accession>A0A0F9E2Q0</accession>
<organism evidence="1">
    <name type="scientific">marine sediment metagenome</name>
    <dbReference type="NCBI Taxonomy" id="412755"/>
    <lineage>
        <taxon>unclassified sequences</taxon>
        <taxon>metagenomes</taxon>
        <taxon>ecological metagenomes</taxon>
    </lineage>
</organism>
<sequence>MTRLAYGVAYEAPDPIKRRLIFEDDGWCIYRWDDRKDYMWSYLYTMWHKCGMEQNNAVRKRDKDKHLCVRCDVAPPDGLVGLYEMLNWKEQGYGG</sequence>
<gene>
    <name evidence="1" type="ORF">LCGC14_2205610</name>
</gene>
<comment type="caution">
    <text evidence="1">The sequence shown here is derived from an EMBL/GenBank/DDBJ whole genome shotgun (WGS) entry which is preliminary data.</text>
</comment>
<proteinExistence type="predicted"/>
<protein>
    <submittedName>
        <fullName evidence="1">Uncharacterized protein</fullName>
    </submittedName>
</protein>
<dbReference type="AlphaFoldDB" id="A0A0F9E2Q0"/>